<evidence type="ECO:0008006" key="2">
    <source>
        <dbReference type="Google" id="ProtNLM"/>
    </source>
</evidence>
<evidence type="ECO:0000313" key="1">
    <source>
        <dbReference type="EMBL" id="CAJ74800.1"/>
    </source>
</evidence>
<proteinExistence type="predicted"/>
<reference evidence="1" key="1">
    <citation type="journal article" date="2006" name="Nature">
        <title>Deciphering the evolution and metabolism of an anammox bacterium from a community genome.</title>
        <authorList>
            <person name="Strous M."/>
            <person name="Pelletier E."/>
            <person name="Mangenot S."/>
            <person name="Rattei T."/>
            <person name="Lehner A."/>
            <person name="Taylor M.W."/>
            <person name="Horn M."/>
            <person name="Daims H."/>
            <person name="Bartol-Mavel D."/>
            <person name="Wincker P."/>
            <person name="Barbe V."/>
            <person name="Fonknechten N."/>
            <person name="Vallenet D."/>
            <person name="Segurens B."/>
            <person name="Schenowitz-Truong C."/>
            <person name="Medigue C."/>
            <person name="Collingro A."/>
            <person name="Snel B."/>
            <person name="Dutilh B.E."/>
            <person name="OpDenCamp H.J.M."/>
            <person name="vanDerDrift C."/>
            <person name="Cirpus I."/>
            <person name="vanDePas-Schoonen K.T."/>
            <person name="Harhangi H.R."/>
            <person name="vanNiftrik L."/>
            <person name="Schmid M."/>
            <person name="Keltjens J."/>
            <person name="vanDeVossenberg J."/>
            <person name="Kartal B."/>
            <person name="Meier H."/>
            <person name="Frishman D."/>
            <person name="Huynen M.A."/>
            <person name="Mewes H."/>
            <person name="Weissenbach J."/>
            <person name="Jetten M.S.M."/>
            <person name="Wagner M."/>
            <person name="LePaslier D."/>
        </authorList>
    </citation>
    <scope>NUCLEOTIDE SEQUENCE</scope>
</reference>
<dbReference type="AlphaFoldDB" id="Q1Q466"/>
<dbReference type="EMBL" id="CT573071">
    <property type="protein sequence ID" value="CAJ74800.1"/>
    <property type="molecule type" value="Genomic_DNA"/>
</dbReference>
<reference evidence="1" key="2">
    <citation type="submission" date="2006-01" db="EMBL/GenBank/DDBJ databases">
        <authorList>
            <person name="Genoscope"/>
        </authorList>
    </citation>
    <scope>NUCLEOTIDE SEQUENCE</scope>
</reference>
<name>Q1Q466_KUEST</name>
<gene>
    <name evidence="1" type="ORF">kuste4037</name>
</gene>
<protein>
    <recommendedName>
        <fullName evidence="2">DUF4878 domain-containing protein</fullName>
    </recommendedName>
</protein>
<sequence>MMRMGFLLWFVFFIFIFSNRLNAQEIPPDDLLYENVMSETLVPFFTACKNGDVEAITEYISDDMYEKNKVLLEQNKEYPEFLRNFYRDAIFQEEKIVKSEETIFVNVIVTFPGGYQSVAEYRLNERESKAGNTVWKITDLVNNSY</sequence>
<organism evidence="1">
    <name type="scientific">Kuenenia stuttgartiensis</name>
    <dbReference type="NCBI Taxonomy" id="174633"/>
    <lineage>
        <taxon>Bacteria</taxon>
        <taxon>Pseudomonadati</taxon>
        <taxon>Planctomycetota</taxon>
        <taxon>Candidatus Brocadiia</taxon>
        <taxon>Candidatus Brocadiales</taxon>
        <taxon>Candidatus Brocadiaceae</taxon>
        <taxon>Candidatus Kuenenia</taxon>
    </lineage>
</organism>
<accession>Q1Q466</accession>